<name>A0ABU9XWE7_9SPHN</name>
<dbReference type="Proteomes" id="UP001404104">
    <property type="component" value="Unassembled WGS sequence"/>
</dbReference>
<dbReference type="InterPro" id="IPR046159">
    <property type="entry name" value="DUF6161"/>
</dbReference>
<evidence type="ECO:0000313" key="4">
    <source>
        <dbReference type="Proteomes" id="UP001404104"/>
    </source>
</evidence>
<feature type="domain" description="DUF6161" evidence="2">
    <location>
        <begin position="213"/>
        <end position="380"/>
    </location>
</feature>
<feature type="transmembrane region" description="Helical" evidence="1">
    <location>
        <begin position="295"/>
        <end position="318"/>
    </location>
</feature>
<organism evidence="3 4">
    <name type="scientific">Sphingomonas qilianensis</name>
    <dbReference type="NCBI Taxonomy" id="1736690"/>
    <lineage>
        <taxon>Bacteria</taxon>
        <taxon>Pseudomonadati</taxon>
        <taxon>Pseudomonadota</taxon>
        <taxon>Alphaproteobacteria</taxon>
        <taxon>Sphingomonadales</taxon>
        <taxon>Sphingomonadaceae</taxon>
        <taxon>Sphingomonas</taxon>
    </lineage>
</organism>
<feature type="transmembrane region" description="Helical" evidence="1">
    <location>
        <begin position="266"/>
        <end position="289"/>
    </location>
</feature>
<keyword evidence="4" id="KW-1185">Reference proteome</keyword>
<evidence type="ECO:0000313" key="3">
    <source>
        <dbReference type="EMBL" id="MEN2787851.1"/>
    </source>
</evidence>
<sequence>MSDAKVLKISLDGANEELHFPSYSSLKRWIVTERERWDWLNPTSSSANQFNIAINLQTNFDHLQQIIHNNEASQVPVSNNLDTIQEIYSSRRLIWSQSVVGDTIAMIIDQVGIEAAAFAAGLHMRIVNLGSATSAEQIKGAVLYSFPAGFDAELAAKRFALERANFRDAARAAARAHEAALAHAEQRAMVIVERGKGIAAKAFTAARASWRSDQQRFGEATETSIDAINAVRMTYQEFMKLKAPVEYWQAKSVEHKFAEKKAWRTLTSYFGIAIIALAVTFYAAVALLLSSTTKATSPIVAVIVSAGLAAISALIFWVGRILTKLYLSEHHLRYDASERAVMTETYLSLTETGAATESDRQIILGALFRSSSDGIVKDDGMPEIGLAAFLSKVGVK</sequence>
<comment type="caution">
    <text evidence="3">The sequence shown here is derived from an EMBL/GenBank/DDBJ whole genome shotgun (WGS) entry which is preliminary data.</text>
</comment>
<proteinExistence type="predicted"/>
<keyword evidence="1" id="KW-0812">Transmembrane</keyword>
<dbReference type="Pfam" id="PF19658">
    <property type="entry name" value="DUF6161"/>
    <property type="match status" value="1"/>
</dbReference>
<protein>
    <submittedName>
        <fullName evidence="3">DUF6161 domain-containing protein</fullName>
    </submittedName>
</protein>
<accession>A0ABU9XWE7</accession>
<reference evidence="3 4" key="1">
    <citation type="submission" date="2024-05" db="EMBL/GenBank/DDBJ databases">
        <authorList>
            <person name="Liu Q."/>
            <person name="Xin Y.-H."/>
        </authorList>
    </citation>
    <scope>NUCLEOTIDE SEQUENCE [LARGE SCALE GENOMIC DNA]</scope>
    <source>
        <strain evidence="3 4">CGMCC 1.15349</strain>
    </source>
</reference>
<keyword evidence="1" id="KW-0472">Membrane</keyword>
<evidence type="ECO:0000256" key="1">
    <source>
        <dbReference type="SAM" id="Phobius"/>
    </source>
</evidence>
<dbReference type="RefSeq" id="WP_345866103.1">
    <property type="nucleotide sequence ID" value="NZ_JBDIMF010000008.1"/>
</dbReference>
<dbReference type="EMBL" id="JBDIMF010000008">
    <property type="protein sequence ID" value="MEN2787851.1"/>
    <property type="molecule type" value="Genomic_DNA"/>
</dbReference>
<gene>
    <name evidence="3" type="ORF">ABC969_15665</name>
</gene>
<evidence type="ECO:0000259" key="2">
    <source>
        <dbReference type="Pfam" id="PF19658"/>
    </source>
</evidence>
<keyword evidence="1" id="KW-1133">Transmembrane helix</keyword>